<sequence>MSRKVAEAMPRREDVPTKRGERGASARSESSVPPPTARQKAGAIRKAVAAKRQGTPISPGSGGKPLTASGEKVTQKELPAPAPKSRPRVALAAGVDGIETPKRAETPEGAFVAVEAVGEFAGRLSLLDEIARPSPLASKSPRPPEPSIGTPKRSSCEKSGTEEEFGAINRAATKIVCLARDAKDELEALRNISKEVKTSVCNKLQIITELTLRLEESRSRYMFEVEREKAGRAQAMEEAERRLRRESEKCNNKYKIIEANIENMAAELKKTRDAIENMDMPRKDGRAPENS</sequence>
<evidence type="ECO:0000313" key="3">
    <source>
        <dbReference type="Proteomes" id="UP000299102"/>
    </source>
</evidence>
<organism evidence="2 3">
    <name type="scientific">Eumeta variegata</name>
    <name type="common">Bagworm moth</name>
    <name type="synonym">Eumeta japonica</name>
    <dbReference type="NCBI Taxonomy" id="151549"/>
    <lineage>
        <taxon>Eukaryota</taxon>
        <taxon>Metazoa</taxon>
        <taxon>Ecdysozoa</taxon>
        <taxon>Arthropoda</taxon>
        <taxon>Hexapoda</taxon>
        <taxon>Insecta</taxon>
        <taxon>Pterygota</taxon>
        <taxon>Neoptera</taxon>
        <taxon>Endopterygota</taxon>
        <taxon>Lepidoptera</taxon>
        <taxon>Glossata</taxon>
        <taxon>Ditrysia</taxon>
        <taxon>Tineoidea</taxon>
        <taxon>Psychidae</taxon>
        <taxon>Oiketicinae</taxon>
        <taxon>Eumeta</taxon>
    </lineage>
</organism>
<feature type="region of interest" description="Disordered" evidence="1">
    <location>
        <begin position="132"/>
        <end position="164"/>
    </location>
</feature>
<feature type="compositionally biased region" description="Basic and acidic residues" evidence="1">
    <location>
        <begin position="1"/>
        <end position="24"/>
    </location>
</feature>
<dbReference type="OrthoDB" id="10022108at2759"/>
<comment type="caution">
    <text evidence="2">The sequence shown here is derived from an EMBL/GenBank/DDBJ whole genome shotgun (WGS) entry which is preliminary data.</text>
</comment>
<evidence type="ECO:0000313" key="2">
    <source>
        <dbReference type="EMBL" id="GBP21016.1"/>
    </source>
</evidence>
<dbReference type="EMBL" id="BGZK01000125">
    <property type="protein sequence ID" value="GBP21016.1"/>
    <property type="molecule type" value="Genomic_DNA"/>
</dbReference>
<keyword evidence="3" id="KW-1185">Reference proteome</keyword>
<reference evidence="2 3" key="1">
    <citation type="journal article" date="2019" name="Commun. Biol.">
        <title>The bagworm genome reveals a unique fibroin gene that provides high tensile strength.</title>
        <authorList>
            <person name="Kono N."/>
            <person name="Nakamura H."/>
            <person name="Ohtoshi R."/>
            <person name="Tomita M."/>
            <person name="Numata K."/>
            <person name="Arakawa K."/>
        </authorList>
    </citation>
    <scope>NUCLEOTIDE SEQUENCE [LARGE SCALE GENOMIC DNA]</scope>
</reference>
<evidence type="ECO:0000256" key="1">
    <source>
        <dbReference type="SAM" id="MobiDB-lite"/>
    </source>
</evidence>
<dbReference type="AlphaFoldDB" id="A0A4C1U596"/>
<feature type="region of interest" description="Disordered" evidence="1">
    <location>
        <begin position="1"/>
        <end position="104"/>
    </location>
</feature>
<dbReference type="Proteomes" id="UP000299102">
    <property type="component" value="Unassembled WGS sequence"/>
</dbReference>
<name>A0A4C1U596_EUMVA</name>
<protein>
    <submittedName>
        <fullName evidence="2">Uncharacterized protein</fullName>
    </submittedName>
</protein>
<proteinExistence type="predicted"/>
<accession>A0A4C1U596</accession>
<feature type="region of interest" description="Disordered" evidence="1">
    <location>
        <begin position="272"/>
        <end position="291"/>
    </location>
</feature>
<gene>
    <name evidence="2" type="ORF">EVAR_11047_1</name>
</gene>